<dbReference type="PROSITE" id="PS50888">
    <property type="entry name" value="BHLH"/>
    <property type="match status" value="1"/>
</dbReference>
<organism evidence="2 3">
    <name type="scientific">Aureobasidium namibiae CBS 147.97</name>
    <dbReference type="NCBI Taxonomy" id="1043004"/>
    <lineage>
        <taxon>Eukaryota</taxon>
        <taxon>Fungi</taxon>
        <taxon>Dikarya</taxon>
        <taxon>Ascomycota</taxon>
        <taxon>Pezizomycotina</taxon>
        <taxon>Dothideomycetes</taxon>
        <taxon>Dothideomycetidae</taxon>
        <taxon>Dothideales</taxon>
        <taxon>Saccotheciaceae</taxon>
        <taxon>Aureobasidium</taxon>
    </lineage>
</organism>
<reference evidence="2 3" key="1">
    <citation type="journal article" date="2014" name="BMC Genomics">
        <title>Genome sequencing of four Aureobasidium pullulans varieties: biotechnological potential, stress tolerance, and description of new species.</title>
        <authorList>
            <person name="Gostin Ar C."/>
            <person name="Ohm R.A."/>
            <person name="Kogej T."/>
            <person name="Sonjak S."/>
            <person name="Turk M."/>
            <person name="Zajc J."/>
            <person name="Zalar P."/>
            <person name="Grube M."/>
            <person name="Sun H."/>
            <person name="Han J."/>
            <person name="Sharma A."/>
            <person name="Chiniquy J."/>
            <person name="Ngan C.Y."/>
            <person name="Lipzen A."/>
            <person name="Barry K."/>
            <person name="Grigoriev I.V."/>
            <person name="Gunde-Cimerman N."/>
        </authorList>
    </citation>
    <scope>NUCLEOTIDE SEQUENCE [LARGE SCALE GENOMIC DNA]</scope>
    <source>
        <strain evidence="2 3">CBS 147.97</strain>
    </source>
</reference>
<protein>
    <recommendedName>
        <fullName evidence="1">BHLH domain-containing protein</fullName>
    </recommendedName>
</protein>
<evidence type="ECO:0000259" key="1">
    <source>
        <dbReference type="PROSITE" id="PS50888"/>
    </source>
</evidence>
<feature type="non-terminal residue" evidence="2">
    <location>
        <position position="84"/>
    </location>
</feature>
<dbReference type="InterPro" id="IPR036638">
    <property type="entry name" value="HLH_DNA-bd_sf"/>
</dbReference>
<dbReference type="STRING" id="1043004.A0A074W5A5"/>
<dbReference type="GO" id="GO:0046983">
    <property type="term" value="F:protein dimerization activity"/>
    <property type="evidence" value="ECO:0007669"/>
    <property type="project" value="InterPro"/>
</dbReference>
<dbReference type="Proteomes" id="UP000027730">
    <property type="component" value="Unassembled WGS sequence"/>
</dbReference>
<proteinExistence type="predicted"/>
<dbReference type="HOGENOM" id="CLU_2533514_0_0_1"/>
<keyword evidence="3" id="KW-1185">Reference proteome</keyword>
<feature type="domain" description="BHLH" evidence="1">
    <location>
        <begin position="16"/>
        <end position="76"/>
    </location>
</feature>
<feature type="non-terminal residue" evidence="2">
    <location>
        <position position="1"/>
    </location>
</feature>
<name>A0A074W5A5_9PEZI</name>
<dbReference type="AlphaFoldDB" id="A0A074W5A5"/>
<evidence type="ECO:0000313" key="2">
    <source>
        <dbReference type="EMBL" id="KEQ68310.1"/>
    </source>
</evidence>
<dbReference type="SUPFAM" id="SSF47459">
    <property type="entry name" value="HLH, helix-loop-helix DNA-binding domain"/>
    <property type="match status" value="1"/>
</dbReference>
<dbReference type="Pfam" id="PF00010">
    <property type="entry name" value="HLH"/>
    <property type="match status" value="1"/>
</dbReference>
<dbReference type="OrthoDB" id="2133190at2759"/>
<accession>A0A074W5A5</accession>
<dbReference type="EMBL" id="KL584732">
    <property type="protein sequence ID" value="KEQ68310.1"/>
    <property type="molecule type" value="Genomic_DNA"/>
</dbReference>
<gene>
    <name evidence="2" type="ORF">M436DRAFT_29668</name>
</gene>
<dbReference type="GeneID" id="25408221"/>
<sequence length="84" mass="9555">ADLLDSPAKTSRGRRRGRSIHTVAERRYRHNLMEQFRNLASAIPFICTQQPSRAGQDPKPSMAEVLVAAYDHIKQLEAEVARLR</sequence>
<dbReference type="RefSeq" id="XP_013422444.1">
    <property type="nucleotide sequence ID" value="XM_013566990.1"/>
</dbReference>
<dbReference type="SMART" id="SM00353">
    <property type="entry name" value="HLH"/>
    <property type="match status" value="1"/>
</dbReference>
<evidence type="ECO:0000313" key="3">
    <source>
        <dbReference type="Proteomes" id="UP000027730"/>
    </source>
</evidence>
<dbReference type="InterPro" id="IPR011598">
    <property type="entry name" value="bHLH_dom"/>
</dbReference>
<dbReference type="Gene3D" id="4.10.280.10">
    <property type="entry name" value="Helix-loop-helix DNA-binding domain"/>
    <property type="match status" value="1"/>
</dbReference>